<feature type="domain" description="EXS" evidence="6">
    <location>
        <begin position="11"/>
        <end position="212"/>
    </location>
</feature>
<reference evidence="7 8" key="1">
    <citation type="submission" date="2024-02" db="EMBL/GenBank/DDBJ databases">
        <authorList>
            <person name="Chen Y."/>
            <person name="Shah S."/>
            <person name="Dougan E. K."/>
            <person name="Thang M."/>
            <person name="Chan C."/>
        </authorList>
    </citation>
    <scope>NUCLEOTIDE SEQUENCE [LARGE SCALE GENOMIC DNA]</scope>
</reference>
<dbReference type="PANTHER" id="PTHR10783">
    <property type="entry name" value="XENOTROPIC AND POLYTROPIC RETROVIRUS RECEPTOR 1-RELATED"/>
    <property type="match status" value="1"/>
</dbReference>
<gene>
    <name evidence="7" type="ORF">CCMP2556_LOCUS55764</name>
</gene>
<comment type="subcellular location">
    <subcellularLocation>
        <location evidence="1">Membrane</location>
        <topology evidence="1">Multi-pass membrane protein</topology>
    </subcellularLocation>
</comment>
<name>A0ABP0T2Y0_9DINO</name>
<proteinExistence type="predicted"/>
<accession>A0ABP0T2Y0</accession>
<comment type="caution">
    <text evidence="7">The sequence shown here is derived from an EMBL/GenBank/DDBJ whole genome shotgun (WGS) entry which is preliminary data.</text>
</comment>
<feature type="region of interest" description="Disordered" evidence="5">
    <location>
        <begin position="205"/>
        <end position="231"/>
    </location>
</feature>
<evidence type="ECO:0000256" key="1">
    <source>
        <dbReference type="ARBA" id="ARBA00004141"/>
    </source>
</evidence>
<evidence type="ECO:0000256" key="2">
    <source>
        <dbReference type="ARBA" id="ARBA00022692"/>
    </source>
</evidence>
<keyword evidence="8" id="KW-1185">Reference proteome</keyword>
<dbReference type="EMBL" id="CAXAMN010029116">
    <property type="protein sequence ID" value="CAK9118759.1"/>
    <property type="molecule type" value="Genomic_DNA"/>
</dbReference>
<evidence type="ECO:0000256" key="4">
    <source>
        <dbReference type="ARBA" id="ARBA00023136"/>
    </source>
</evidence>
<evidence type="ECO:0000313" key="7">
    <source>
        <dbReference type="EMBL" id="CAK9118759.1"/>
    </source>
</evidence>
<dbReference type="Proteomes" id="UP001642484">
    <property type="component" value="Unassembled WGS sequence"/>
</dbReference>
<feature type="compositionally biased region" description="Polar residues" evidence="5">
    <location>
        <begin position="221"/>
        <end position="231"/>
    </location>
</feature>
<dbReference type="PROSITE" id="PS51380">
    <property type="entry name" value="EXS"/>
    <property type="match status" value="1"/>
</dbReference>
<keyword evidence="3" id="KW-1133">Transmembrane helix</keyword>
<evidence type="ECO:0000256" key="3">
    <source>
        <dbReference type="ARBA" id="ARBA00022989"/>
    </source>
</evidence>
<protein>
    <recommendedName>
        <fullName evidence="6">EXS domain-containing protein</fullName>
    </recommendedName>
</protein>
<evidence type="ECO:0000259" key="6">
    <source>
        <dbReference type="PROSITE" id="PS51380"/>
    </source>
</evidence>
<keyword evidence="4" id="KW-0472">Membrane</keyword>
<dbReference type="Pfam" id="PF03124">
    <property type="entry name" value="EXS"/>
    <property type="match status" value="1"/>
</dbReference>
<keyword evidence="2" id="KW-0812">Transmembrane</keyword>
<sequence length="231" mass="25672">MEQFVKSGNTCPAWEHEIISPLIAALPFWFRLWQCARRFWDTGQKRNLLNLGKYTSSLIVVIVSTQACPKWLVVLASAVATAYAAWWDICMDWGLTFGDLCFLTGARRSSGAGGTSHSSPASSFDAGLNSPVPGSPVQSFAGMNVRMGPGRQADVVFREILHVFMTVAEIFRRSFWAILRIEYEQVANASGYRALLWVPMKVGQKVNEPREPRRPRAGTAGSRSTQQTLLE</sequence>
<evidence type="ECO:0000256" key="5">
    <source>
        <dbReference type="SAM" id="MobiDB-lite"/>
    </source>
</evidence>
<evidence type="ECO:0000313" key="8">
    <source>
        <dbReference type="Proteomes" id="UP001642484"/>
    </source>
</evidence>
<dbReference type="InterPro" id="IPR004342">
    <property type="entry name" value="EXS_C"/>
</dbReference>
<organism evidence="7 8">
    <name type="scientific">Durusdinium trenchii</name>
    <dbReference type="NCBI Taxonomy" id="1381693"/>
    <lineage>
        <taxon>Eukaryota</taxon>
        <taxon>Sar</taxon>
        <taxon>Alveolata</taxon>
        <taxon>Dinophyceae</taxon>
        <taxon>Suessiales</taxon>
        <taxon>Symbiodiniaceae</taxon>
        <taxon>Durusdinium</taxon>
    </lineage>
</organism>